<evidence type="ECO:0000313" key="3">
    <source>
        <dbReference type="EMBL" id="GFG29072.1"/>
    </source>
</evidence>
<sequence>MEGKLEDLNKEAVKVGLKINVTKTKVMKINSSLVKADGGAEDVKTRISKANIAFIHLNNIWRAGYLSLRTKIFIFESNVKSVLLYGCETWKSTTKIRRSMQVFINRCLRKILQIRWPDTITNEVLWEQTGQKPLENHIKKRKWSWIGHTLRKPSGITGKDALDWNPQGKRKREDLETHGGGRSPRPEEMMAGSEGPRKEQ</sequence>
<dbReference type="Pfam" id="PF20049">
    <property type="entry name" value="DUF6451"/>
    <property type="match status" value="1"/>
</dbReference>
<dbReference type="PANTHER" id="PTHR47027">
    <property type="entry name" value="REVERSE TRANSCRIPTASE DOMAIN-CONTAINING PROTEIN"/>
    <property type="match status" value="1"/>
</dbReference>
<name>A0A6L2PCX5_COPFO</name>
<feature type="compositionally biased region" description="Basic and acidic residues" evidence="1">
    <location>
        <begin position="171"/>
        <end position="188"/>
    </location>
</feature>
<comment type="caution">
    <text evidence="3">The sequence shown here is derived from an EMBL/GenBank/DDBJ whole genome shotgun (WGS) entry which is preliminary data.</text>
</comment>
<reference evidence="4" key="1">
    <citation type="submission" date="2020-01" db="EMBL/GenBank/DDBJ databases">
        <title>Draft genome sequence of the Termite Coptotermes fromosanus.</title>
        <authorList>
            <person name="Itakura S."/>
            <person name="Yosikawa Y."/>
            <person name="Umezawa K."/>
        </authorList>
    </citation>
    <scope>NUCLEOTIDE SEQUENCE [LARGE SCALE GENOMIC DNA]</scope>
</reference>
<dbReference type="Proteomes" id="UP000502823">
    <property type="component" value="Unassembled WGS sequence"/>
</dbReference>
<dbReference type="EMBL" id="BLKM01006845">
    <property type="protein sequence ID" value="GFG29072.1"/>
    <property type="molecule type" value="Genomic_DNA"/>
</dbReference>
<feature type="region of interest" description="Disordered" evidence="1">
    <location>
        <begin position="157"/>
        <end position="200"/>
    </location>
</feature>
<accession>A0A6L2PCX5</accession>
<dbReference type="InParanoid" id="A0A6L2PCX5"/>
<dbReference type="AlphaFoldDB" id="A0A6L2PCX5"/>
<keyword evidence="4" id="KW-1185">Reference proteome</keyword>
<dbReference type="OrthoDB" id="8063258at2759"/>
<gene>
    <name evidence="3" type="ORF">Cfor_09475</name>
</gene>
<organism evidence="3 4">
    <name type="scientific">Coptotermes formosanus</name>
    <name type="common">Formosan subterranean termite</name>
    <dbReference type="NCBI Taxonomy" id="36987"/>
    <lineage>
        <taxon>Eukaryota</taxon>
        <taxon>Metazoa</taxon>
        <taxon>Ecdysozoa</taxon>
        <taxon>Arthropoda</taxon>
        <taxon>Hexapoda</taxon>
        <taxon>Insecta</taxon>
        <taxon>Pterygota</taxon>
        <taxon>Neoptera</taxon>
        <taxon>Polyneoptera</taxon>
        <taxon>Dictyoptera</taxon>
        <taxon>Blattodea</taxon>
        <taxon>Blattoidea</taxon>
        <taxon>Termitoidae</taxon>
        <taxon>Rhinotermitidae</taxon>
        <taxon>Coptotermes</taxon>
    </lineage>
</organism>
<dbReference type="InterPro" id="IPR045609">
    <property type="entry name" value="DUF6451"/>
</dbReference>
<protein>
    <recommendedName>
        <fullName evidence="2">DUF6451 domain-containing protein</fullName>
    </recommendedName>
</protein>
<evidence type="ECO:0000256" key="1">
    <source>
        <dbReference type="SAM" id="MobiDB-lite"/>
    </source>
</evidence>
<proteinExistence type="predicted"/>
<dbReference type="PANTHER" id="PTHR47027:SF25">
    <property type="entry name" value="REVERSE TRANSCRIPTASE DOMAIN-CONTAINING PROTEIN"/>
    <property type="match status" value="1"/>
</dbReference>
<feature type="domain" description="DUF6451" evidence="2">
    <location>
        <begin position="53"/>
        <end position="85"/>
    </location>
</feature>
<evidence type="ECO:0000259" key="2">
    <source>
        <dbReference type="Pfam" id="PF20049"/>
    </source>
</evidence>
<evidence type="ECO:0000313" key="4">
    <source>
        <dbReference type="Proteomes" id="UP000502823"/>
    </source>
</evidence>